<reference evidence="12 13" key="1">
    <citation type="submission" date="2024-03" db="EMBL/GenBank/DDBJ databases">
        <title>The Acrasis kona genome and developmental transcriptomes reveal deep origins of eukaryotic multicellular pathways.</title>
        <authorList>
            <person name="Sheikh S."/>
            <person name="Fu C.-J."/>
            <person name="Brown M.W."/>
            <person name="Baldauf S.L."/>
        </authorList>
    </citation>
    <scope>NUCLEOTIDE SEQUENCE [LARGE SCALE GENOMIC DNA]</scope>
    <source>
        <strain evidence="12 13">ATCC MYA-3509</strain>
    </source>
</reference>
<evidence type="ECO:0000256" key="3">
    <source>
        <dbReference type="ARBA" id="ARBA00022448"/>
    </source>
</evidence>
<feature type="domain" description="Roadblock/LAMTOR2" evidence="11">
    <location>
        <begin position="8"/>
        <end position="98"/>
    </location>
</feature>
<comment type="function">
    <text evidence="9">Acts as one of several non-catalytic accessory components of the cytoplasmic dynein 1 complex that are thought to be involved in linking dynein to cargos and to adapter proteins that regulate dynein function. Cytoplasmic dynein 1 acts as a motor for the intracellular retrograde motility of vesicles and organelles along microtubules.</text>
</comment>
<dbReference type="Pfam" id="PF03259">
    <property type="entry name" value="Robl_LC7"/>
    <property type="match status" value="1"/>
</dbReference>
<keyword evidence="8 10" id="KW-0206">Cytoskeleton</keyword>
<keyword evidence="5 10" id="KW-0493">Microtubule</keyword>
<keyword evidence="3 10" id="KW-0813">Transport</keyword>
<name>A0AAW2YTN9_9EUKA</name>
<sequence length="106" mass="12037">MAGTEPSIDEIIKRIQTYHGVEGYVIVNSEGIPIKSSSNFENDLRTKYSALITQLIVLAKSVVREMNKDDDLTVLRMRTKLHEILVTADKEIMFIVIQNTNSEQQV</sequence>
<dbReference type="InterPro" id="IPR004942">
    <property type="entry name" value="Roadblock/LAMTOR2_dom"/>
</dbReference>
<evidence type="ECO:0000256" key="6">
    <source>
        <dbReference type="ARBA" id="ARBA00023017"/>
    </source>
</evidence>
<evidence type="ECO:0000259" key="11">
    <source>
        <dbReference type="SMART" id="SM00960"/>
    </source>
</evidence>
<comment type="caution">
    <text evidence="12">The sequence shown here is derived from an EMBL/GenBank/DDBJ whole genome shotgun (WGS) entry which is preliminary data.</text>
</comment>
<evidence type="ECO:0000256" key="8">
    <source>
        <dbReference type="ARBA" id="ARBA00023212"/>
    </source>
</evidence>
<dbReference type="Gene3D" id="3.30.450.30">
    <property type="entry name" value="Dynein light chain 2a, cytoplasmic"/>
    <property type="match status" value="1"/>
</dbReference>
<gene>
    <name evidence="12" type="ORF">AKO1_007079</name>
</gene>
<dbReference type="InterPro" id="IPR016561">
    <property type="entry name" value="DYNLRB1/2"/>
</dbReference>
<evidence type="ECO:0000256" key="5">
    <source>
        <dbReference type="ARBA" id="ARBA00022701"/>
    </source>
</evidence>
<dbReference type="GO" id="GO:0007018">
    <property type="term" value="P:microtubule-based movement"/>
    <property type="evidence" value="ECO:0007669"/>
    <property type="project" value="UniProtKB-UniRule"/>
</dbReference>
<dbReference type="GO" id="GO:0005737">
    <property type="term" value="C:cytoplasm"/>
    <property type="evidence" value="ECO:0007669"/>
    <property type="project" value="UniProtKB-UniRule"/>
</dbReference>
<evidence type="ECO:0000256" key="4">
    <source>
        <dbReference type="ARBA" id="ARBA00022490"/>
    </source>
</evidence>
<evidence type="ECO:0000256" key="1">
    <source>
        <dbReference type="ARBA" id="ARBA00004245"/>
    </source>
</evidence>
<protein>
    <recommendedName>
        <fullName evidence="10">Dynein light chain roadblock</fullName>
    </recommendedName>
</protein>
<dbReference type="PIRSF" id="PIRSF009998">
    <property type="entry name" value="DLC7"/>
    <property type="match status" value="1"/>
</dbReference>
<evidence type="ECO:0000313" key="12">
    <source>
        <dbReference type="EMBL" id="KAL0480316.1"/>
    </source>
</evidence>
<dbReference type="SUPFAM" id="SSF103196">
    <property type="entry name" value="Roadblock/LC7 domain"/>
    <property type="match status" value="1"/>
</dbReference>
<comment type="subcellular location">
    <subcellularLocation>
        <location evidence="1 10">Cytoplasm</location>
        <location evidence="1 10">Cytoskeleton</location>
    </subcellularLocation>
</comment>
<dbReference type="FunFam" id="3.30.450.30:FF:000011">
    <property type="entry name" value="Dynein light chain roadblock"/>
    <property type="match status" value="1"/>
</dbReference>
<evidence type="ECO:0000256" key="9">
    <source>
        <dbReference type="ARBA" id="ARBA00025362"/>
    </source>
</evidence>
<keyword evidence="4 10" id="KW-0963">Cytoplasm</keyword>
<evidence type="ECO:0000256" key="10">
    <source>
        <dbReference type="PIRNR" id="PIRNR009998"/>
    </source>
</evidence>
<dbReference type="GO" id="GO:0045505">
    <property type="term" value="F:dynein intermediate chain binding"/>
    <property type="evidence" value="ECO:0007669"/>
    <property type="project" value="UniProtKB-UniRule"/>
</dbReference>
<dbReference type="AlphaFoldDB" id="A0AAW2YTN9"/>
<evidence type="ECO:0000256" key="7">
    <source>
        <dbReference type="ARBA" id="ARBA00023175"/>
    </source>
</evidence>
<keyword evidence="13" id="KW-1185">Reference proteome</keyword>
<dbReference type="GO" id="GO:0005868">
    <property type="term" value="C:cytoplasmic dynein complex"/>
    <property type="evidence" value="ECO:0007669"/>
    <property type="project" value="UniProtKB-UniRule"/>
</dbReference>
<dbReference type="EMBL" id="JAOPGA020000651">
    <property type="protein sequence ID" value="KAL0480316.1"/>
    <property type="molecule type" value="Genomic_DNA"/>
</dbReference>
<evidence type="ECO:0000256" key="2">
    <source>
        <dbReference type="ARBA" id="ARBA00007191"/>
    </source>
</evidence>
<proteinExistence type="inferred from homology"/>
<accession>A0AAW2YTN9</accession>
<dbReference type="Proteomes" id="UP001431209">
    <property type="component" value="Unassembled WGS sequence"/>
</dbReference>
<dbReference type="SMART" id="SM00960">
    <property type="entry name" value="Robl_LC7"/>
    <property type="match status" value="1"/>
</dbReference>
<dbReference type="PANTHER" id="PTHR10779">
    <property type="entry name" value="DYNEIN LIGHT CHAIN ROADBLOCK"/>
    <property type="match status" value="1"/>
</dbReference>
<keyword evidence="6 10" id="KW-0243">Dynein</keyword>
<comment type="similarity">
    <text evidence="2 10">Belongs to the GAMAD family.</text>
</comment>
<dbReference type="GO" id="GO:0005874">
    <property type="term" value="C:microtubule"/>
    <property type="evidence" value="ECO:0007669"/>
    <property type="project" value="UniProtKB-UniRule"/>
</dbReference>
<evidence type="ECO:0000313" key="13">
    <source>
        <dbReference type="Proteomes" id="UP001431209"/>
    </source>
</evidence>
<organism evidence="12 13">
    <name type="scientific">Acrasis kona</name>
    <dbReference type="NCBI Taxonomy" id="1008807"/>
    <lineage>
        <taxon>Eukaryota</taxon>
        <taxon>Discoba</taxon>
        <taxon>Heterolobosea</taxon>
        <taxon>Tetramitia</taxon>
        <taxon>Eutetramitia</taxon>
        <taxon>Acrasidae</taxon>
        <taxon>Acrasis</taxon>
    </lineage>
</organism>
<keyword evidence="7 10" id="KW-0505">Motor protein</keyword>